<dbReference type="PANTHER" id="PTHR46553">
    <property type="entry name" value="ADENINE NUCLEOTIDE ALPHA HYDROLASES-LIKE SUPERFAMILY PROTEIN"/>
    <property type="match status" value="1"/>
</dbReference>
<dbReference type="InterPro" id="IPR006015">
    <property type="entry name" value="Universal_stress_UspA"/>
</dbReference>
<dbReference type="EMBL" id="JBHSBM010000016">
    <property type="protein sequence ID" value="MFC4059257.1"/>
    <property type="molecule type" value="Genomic_DNA"/>
</dbReference>
<evidence type="ECO:0000313" key="4">
    <source>
        <dbReference type="Proteomes" id="UP001595850"/>
    </source>
</evidence>
<evidence type="ECO:0000256" key="1">
    <source>
        <dbReference type="ARBA" id="ARBA00008791"/>
    </source>
</evidence>
<dbReference type="RefSeq" id="WP_377287567.1">
    <property type="nucleotide sequence ID" value="NZ_JBHSBM010000016.1"/>
</dbReference>
<evidence type="ECO:0000259" key="2">
    <source>
        <dbReference type="Pfam" id="PF00582"/>
    </source>
</evidence>
<gene>
    <name evidence="3" type="ORF">ACFOWE_13200</name>
</gene>
<dbReference type="Proteomes" id="UP001595850">
    <property type="component" value="Unassembled WGS sequence"/>
</dbReference>
<dbReference type="PANTHER" id="PTHR46553:SF3">
    <property type="entry name" value="ADENINE NUCLEOTIDE ALPHA HYDROLASES-LIKE SUPERFAMILY PROTEIN"/>
    <property type="match status" value="1"/>
</dbReference>
<organism evidence="3 4">
    <name type="scientific">Planomonospora corallina</name>
    <dbReference type="NCBI Taxonomy" id="1806052"/>
    <lineage>
        <taxon>Bacteria</taxon>
        <taxon>Bacillati</taxon>
        <taxon>Actinomycetota</taxon>
        <taxon>Actinomycetes</taxon>
        <taxon>Streptosporangiales</taxon>
        <taxon>Streptosporangiaceae</taxon>
        <taxon>Planomonospora</taxon>
    </lineage>
</organism>
<dbReference type="Gene3D" id="3.40.50.620">
    <property type="entry name" value="HUPs"/>
    <property type="match status" value="2"/>
</dbReference>
<dbReference type="InterPro" id="IPR006016">
    <property type="entry name" value="UspA"/>
</dbReference>
<keyword evidence="4" id="KW-1185">Reference proteome</keyword>
<feature type="domain" description="UspA" evidence="2">
    <location>
        <begin position="2"/>
        <end position="137"/>
    </location>
</feature>
<proteinExistence type="inferred from homology"/>
<name>A0ABV8I4X0_9ACTN</name>
<reference evidence="4" key="1">
    <citation type="journal article" date="2019" name="Int. J. Syst. Evol. Microbiol.">
        <title>The Global Catalogue of Microorganisms (GCM) 10K type strain sequencing project: providing services to taxonomists for standard genome sequencing and annotation.</title>
        <authorList>
            <consortium name="The Broad Institute Genomics Platform"/>
            <consortium name="The Broad Institute Genome Sequencing Center for Infectious Disease"/>
            <person name="Wu L."/>
            <person name="Ma J."/>
        </authorList>
    </citation>
    <scope>NUCLEOTIDE SEQUENCE [LARGE SCALE GENOMIC DNA]</scope>
    <source>
        <strain evidence="4">TBRC 4489</strain>
    </source>
</reference>
<sequence>MILVGVDGSRAGLDAVGWAVREAELRKTGLRIVHVMPAWAYEMAEDAPHAGVGTWMRNGAAEMLEQGVERARQEDRPVEVESRILPGDPRLALIEAAEEAELLVVGSHGLGGFRGMLLGSVALGVAGHTACPVAVVRSLPAERGGRVVVGVDGSPGGAEAVELAFAEASLRGAELHAVHAWSGPVIEGAPRLLAPAEVAEGEEQRVLAESLAGRRERHPDVKVVEEVTHGHPVDVLKEASTEADLLVVGSRGRGDLTGLLLGSVSHSLLHHAACPLVIVPPRRQAG</sequence>
<dbReference type="PRINTS" id="PR01438">
    <property type="entry name" value="UNVRSLSTRESS"/>
</dbReference>
<protein>
    <submittedName>
        <fullName evidence="3">Universal stress protein</fullName>
    </submittedName>
</protein>
<evidence type="ECO:0000313" key="3">
    <source>
        <dbReference type="EMBL" id="MFC4059257.1"/>
    </source>
</evidence>
<dbReference type="InterPro" id="IPR014729">
    <property type="entry name" value="Rossmann-like_a/b/a_fold"/>
</dbReference>
<accession>A0ABV8I4X0</accession>
<dbReference type="SUPFAM" id="SSF52402">
    <property type="entry name" value="Adenine nucleotide alpha hydrolases-like"/>
    <property type="match status" value="2"/>
</dbReference>
<comment type="caution">
    <text evidence="3">The sequence shown here is derived from an EMBL/GenBank/DDBJ whole genome shotgun (WGS) entry which is preliminary data.</text>
</comment>
<comment type="similarity">
    <text evidence="1">Belongs to the universal stress protein A family.</text>
</comment>
<dbReference type="Pfam" id="PF00582">
    <property type="entry name" value="Usp"/>
    <property type="match status" value="2"/>
</dbReference>
<feature type="domain" description="UspA" evidence="2">
    <location>
        <begin position="146"/>
        <end position="280"/>
    </location>
</feature>